<evidence type="ECO:0000313" key="16">
    <source>
        <dbReference type="EMBL" id="NYE96013.1"/>
    </source>
</evidence>
<dbReference type="SMART" id="SM00481">
    <property type="entry name" value="POLIIIAc"/>
    <property type="match status" value="1"/>
</dbReference>
<dbReference type="InterPro" id="IPR029460">
    <property type="entry name" value="DNAPol_HHH"/>
</dbReference>
<feature type="domain" description="Polymerase/histidinol phosphatase N-terminal" evidence="15">
    <location>
        <begin position="67"/>
        <end position="135"/>
    </location>
</feature>
<organism evidence="16 17">
    <name type="scientific">Psychromicrobium silvestre</name>
    <dbReference type="NCBI Taxonomy" id="1645614"/>
    <lineage>
        <taxon>Bacteria</taxon>
        <taxon>Bacillati</taxon>
        <taxon>Actinomycetota</taxon>
        <taxon>Actinomycetes</taxon>
        <taxon>Micrococcales</taxon>
        <taxon>Micrococcaceae</taxon>
        <taxon>Psychromicrobium</taxon>
    </lineage>
</organism>
<gene>
    <name evidence="13" type="primary">dnaE2</name>
    <name evidence="16" type="ORF">FHU41_002263</name>
</gene>
<dbReference type="Gene3D" id="1.10.150.870">
    <property type="match status" value="1"/>
</dbReference>
<feature type="region of interest" description="Disordered" evidence="14">
    <location>
        <begin position="872"/>
        <end position="892"/>
    </location>
</feature>
<dbReference type="Pfam" id="PF17657">
    <property type="entry name" value="DNA_pol3_finger"/>
    <property type="match status" value="1"/>
</dbReference>
<comment type="subcellular location">
    <subcellularLocation>
        <location evidence="1 13">Cytoplasm</location>
    </subcellularLocation>
</comment>
<dbReference type="InterPro" id="IPR012340">
    <property type="entry name" value="NA-bd_OB-fold"/>
</dbReference>
<keyword evidence="7 13" id="KW-0548">Nucleotidyltransferase</keyword>
<dbReference type="AlphaFoldDB" id="A0A7Y9LUT4"/>
<reference evidence="16 17" key="1">
    <citation type="submission" date="2020-07" db="EMBL/GenBank/DDBJ databases">
        <title>Sequencing the genomes of 1000 actinobacteria strains.</title>
        <authorList>
            <person name="Klenk H.-P."/>
        </authorList>
    </citation>
    <scope>NUCLEOTIDE SEQUENCE [LARGE SCALE GENOMIC DNA]</scope>
    <source>
        <strain evidence="16 17">DSM 102047</strain>
    </source>
</reference>
<comment type="catalytic activity">
    <reaction evidence="12 13">
        <text>DNA(n) + a 2'-deoxyribonucleoside 5'-triphosphate = DNA(n+1) + diphosphate</text>
        <dbReference type="Rhea" id="RHEA:22508"/>
        <dbReference type="Rhea" id="RHEA-COMP:17339"/>
        <dbReference type="Rhea" id="RHEA-COMP:17340"/>
        <dbReference type="ChEBI" id="CHEBI:33019"/>
        <dbReference type="ChEBI" id="CHEBI:61560"/>
        <dbReference type="ChEBI" id="CHEBI:173112"/>
        <dbReference type="EC" id="2.7.7.7"/>
    </reaction>
</comment>
<dbReference type="GO" id="GO:0008408">
    <property type="term" value="F:3'-5' exonuclease activity"/>
    <property type="evidence" value="ECO:0007669"/>
    <property type="project" value="InterPro"/>
</dbReference>
<dbReference type="GO" id="GO:0003676">
    <property type="term" value="F:nucleic acid binding"/>
    <property type="evidence" value="ECO:0007669"/>
    <property type="project" value="InterPro"/>
</dbReference>
<evidence type="ECO:0000256" key="11">
    <source>
        <dbReference type="ARBA" id="ARBA00023204"/>
    </source>
</evidence>
<keyword evidence="9 13" id="KW-0227">DNA damage</keyword>
<evidence type="ECO:0000256" key="13">
    <source>
        <dbReference type="HAMAP-Rule" id="MF_01902"/>
    </source>
</evidence>
<evidence type="ECO:0000256" key="1">
    <source>
        <dbReference type="ARBA" id="ARBA00004496"/>
    </source>
</evidence>
<evidence type="ECO:0000256" key="14">
    <source>
        <dbReference type="SAM" id="MobiDB-lite"/>
    </source>
</evidence>
<keyword evidence="17" id="KW-1185">Reference proteome</keyword>
<dbReference type="EMBL" id="JACBYQ010000002">
    <property type="protein sequence ID" value="NYE96013.1"/>
    <property type="molecule type" value="Genomic_DNA"/>
</dbReference>
<dbReference type="Proteomes" id="UP000521748">
    <property type="component" value="Unassembled WGS sequence"/>
</dbReference>
<dbReference type="InterPro" id="IPR004013">
    <property type="entry name" value="PHP_dom"/>
</dbReference>
<evidence type="ECO:0000259" key="15">
    <source>
        <dbReference type="SMART" id="SM00481"/>
    </source>
</evidence>
<dbReference type="GO" id="GO:0006281">
    <property type="term" value="P:DNA repair"/>
    <property type="evidence" value="ECO:0007669"/>
    <property type="project" value="UniProtKB-UniRule"/>
</dbReference>
<dbReference type="Pfam" id="PF02811">
    <property type="entry name" value="PHP"/>
    <property type="match status" value="1"/>
</dbReference>
<evidence type="ECO:0000256" key="8">
    <source>
        <dbReference type="ARBA" id="ARBA00022705"/>
    </source>
</evidence>
<evidence type="ECO:0000256" key="4">
    <source>
        <dbReference type="ARBA" id="ARBA00017273"/>
    </source>
</evidence>
<protein>
    <recommendedName>
        <fullName evidence="4 13">Error-prone DNA polymerase</fullName>
        <ecNumber evidence="3 13">2.7.7.7</ecNumber>
    </recommendedName>
</protein>
<dbReference type="Pfam" id="PF01336">
    <property type="entry name" value="tRNA_anti-codon"/>
    <property type="match status" value="1"/>
</dbReference>
<dbReference type="InterPro" id="IPR023073">
    <property type="entry name" value="DnaE2"/>
</dbReference>
<evidence type="ECO:0000256" key="6">
    <source>
        <dbReference type="ARBA" id="ARBA00022679"/>
    </source>
</evidence>
<dbReference type="CDD" id="cd04485">
    <property type="entry name" value="DnaE_OBF"/>
    <property type="match status" value="1"/>
</dbReference>
<feature type="compositionally biased region" description="Basic and acidic residues" evidence="14">
    <location>
        <begin position="1"/>
        <end position="33"/>
    </location>
</feature>
<dbReference type="SUPFAM" id="SSF89550">
    <property type="entry name" value="PHP domain-like"/>
    <property type="match status" value="1"/>
</dbReference>
<evidence type="ECO:0000256" key="12">
    <source>
        <dbReference type="ARBA" id="ARBA00049244"/>
    </source>
</evidence>
<proteinExistence type="inferred from homology"/>
<dbReference type="InterPro" id="IPR011708">
    <property type="entry name" value="DNA_pol3_alpha_NTPase_dom"/>
</dbReference>
<accession>A0A7Y9LUT4</accession>
<dbReference type="HAMAP" id="MF_01902">
    <property type="entry name" value="DNApol_error_prone"/>
    <property type="match status" value="1"/>
</dbReference>
<feature type="region of interest" description="Disordered" evidence="14">
    <location>
        <begin position="1"/>
        <end position="44"/>
    </location>
</feature>
<name>A0A7Y9LUT4_9MICC</name>
<dbReference type="NCBIfam" id="NF004225">
    <property type="entry name" value="PRK05672.1"/>
    <property type="match status" value="1"/>
</dbReference>
<evidence type="ECO:0000256" key="10">
    <source>
        <dbReference type="ARBA" id="ARBA00022932"/>
    </source>
</evidence>
<keyword evidence="6 13" id="KW-0808">Transferase</keyword>
<keyword evidence="8 13" id="KW-0235">DNA replication</keyword>
<evidence type="ECO:0000256" key="9">
    <source>
        <dbReference type="ARBA" id="ARBA00022763"/>
    </source>
</evidence>
<dbReference type="InterPro" id="IPR004805">
    <property type="entry name" value="DnaE2/DnaE/PolC"/>
</dbReference>
<keyword evidence="10 13" id="KW-0239">DNA-directed DNA polymerase</keyword>
<sequence length="1166" mass="128715">MPWKEFERQLSGRPDRSKGSKHVTERRNSRAEEPEGDGGDAPAWSYHRGPYLPIEIAPPEGPIVPYAELHAHSNFSFLDGASDPSELVEEAVRLGLHGIALTDHDGLYGAAQLAEAAAGYPQLQTVYGAELSLGLSKPQNGEADPEGDHLLILARGTAGYHRLSSAITQGQLAHGAEKGRPRYALSELAEAAAGNWLILTGCRKGAVRRALAEGMASNDDGVAASRELARLVELFGRENVVVELYDHGHPQDSLNNDLLAELASKLGLSVVASNNVHYARPEQHRTAAALAAVRARRSLAELDGWLPAGPSAFLRNGAEMARRFARFPGAVERSVELAQELSFPLNKAKPRLPRLDLPEGHSQMSYLREKVWEGATKRYPDLNEEKRQRIENELAVIELKDFPGYFLIVHEIVEYARSQGILCQGRGSAANSAVCYLLGITAVDSIKYDLPFERFLSSIRNEEPDIDVDFDSRRREEVIQHVYDKYGRRNAAQVANVISYRPKFAVRDMAKALGYSAGQQDAWSKQLENPYGGGTKASSDEPENDIPEEVRRLAAQIGKFPRHLGIHSGGMVLTDQPVSEICPIEHARMENRTVLQWDKDACAYMGLVKFDLLGLGMLAALQHCFDLVRDNYGEVWDLDTIPKEEQAVYDQLCLADTIGVFQLESRAQMSVLPRLKPREFYDLVVEVALVRPGPIQGGAVHPYMRRRVDPKQIRYDHPLLEPVLKRTLGVPIFQEQLMQMAAAVGNCSPEDADLLRRAMGSKRGLERIESLKAQLFTGMAENGITGEAAEGIYQQIAAFANFGFAESHSISFALLVYVSAWLRLHYPAAFLASLLRSQPMGFYSPRTLVEDARRHGVQVRGPDLLLSGVDAGLEPLDSEPTDPQKGDSEQQGLANFNGLAAGMASCLEREQPKIGPFDRNADHKLSTHRRDGAQAVRLGLSSVKAVSKALAERIVAERAKAPFRDLADLARRVEPSSAQMEALAAAGAFDSLNSNRREALWEAGPAAQERSDQLPGTALRYEAPMLPEFTELDELVSDIWATGISPHDNPVRHLRAKLREQGILSATELKTTEAGRRVRIGGVVTHRQRPATANSTTFINIEDETGLVNVVCSEGAWKRHRRTVRESEGLVVRGILERSPEGVMNLLADHFEELKLPVRMNSRDFR</sequence>
<dbReference type="Pfam" id="PF14579">
    <property type="entry name" value="HHH_6"/>
    <property type="match status" value="1"/>
</dbReference>
<dbReference type="EC" id="2.7.7.7" evidence="3 13"/>
<evidence type="ECO:0000313" key="17">
    <source>
        <dbReference type="Proteomes" id="UP000521748"/>
    </source>
</evidence>
<evidence type="ECO:0000256" key="2">
    <source>
        <dbReference type="ARBA" id="ARBA00007391"/>
    </source>
</evidence>
<dbReference type="Pfam" id="PF07733">
    <property type="entry name" value="DNA_pol3_alpha"/>
    <property type="match status" value="1"/>
</dbReference>
<dbReference type="InterPro" id="IPR016195">
    <property type="entry name" value="Pol/histidinol_Pase-like"/>
</dbReference>
<dbReference type="NCBIfam" id="TIGR00594">
    <property type="entry name" value="polc"/>
    <property type="match status" value="1"/>
</dbReference>
<dbReference type="InterPro" id="IPR003141">
    <property type="entry name" value="Pol/His_phosphatase_N"/>
</dbReference>
<dbReference type="Gene3D" id="3.20.20.140">
    <property type="entry name" value="Metal-dependent hydrolases"/>
    <property type="match status" value="1"/>
</dbReference>
<dbReference type="GO" id="GO:0006260">
    <property type="term" value="P:DNA replication"/>
    <property type="evidence" value="ECO:0007669"/>
    <property type="project" value="UniProtKB-KW"/>
</dbReference>
<dbReference type="GO" id="GO:0003887">
    <property type="term" value="F:DNA-directed DNA polymerase activity"/>
    <property type="evidence" value="ECO:0007669"/>
    <property type="project" value="UniProtKB-UniRule"/>
</dbReference>
<comment type="caution">
    <text evidence="16">The sequence shown here is derived from an EMBL/GenBank/DDBJ whole genome shotgun (WGS) entry which is preliminary data.</text>
</comment>
<dbReference type="Gene3D" id="2.40.50.140">
    <property type="entry name" value="Nucleic acid-binding proteins"/>
    <property type="match status" value="1"/>
</dbReference>
<dbReference type="InterPro" id="IPR004365">
    <property type="entry name" value="NA-bd_OB_tRNA"/>
</dbReference>
<dbReference type="PANTHER" id="PTHR32294">
    <property type="entry name" value="DNA POLYMERASE III SUBUNIT ALPHA"/>
    <property type="match status" value="1"/>
</dbReference>
<evidence type="ECO:0000256" key="3">
    <source>
        <dbReference type="ARBA" id="ARBA00012417"/>
    </source>
</evidence>
<dbReference type="PANTHER" id="PTHR32294:SF4">
    <property type="entry name" value="ERROR-PRONE DNA POLYMERASE"/>
    <property type="match status" value="1"/>
</dbReference>
<dbReference type="InterPro" id="IPR040982">
    <property type="entry name" value="DNA_pol3_finger"/>
</dbReference>
<evidence type="ECO:0000256" key="5">
    <source>
        <dbReference type="ARBA" id="ARBA00022490"/>
    </source>
</evidence>
<dbReference type="GO" id="GO:0005737">
    <property type="term" value="C:cytoplasm"/>
    <property type="evidence" value="ECO:0007669"/>
    <property type="project" value="UniProtKB-SubCell"/>
</dbReference>
<keyword evidence="5 13" id="KW-0963">Cytoplasm</keyword>
<keyword evidence="11 13" id="KW-0234">DNA repair</keyword>
<comment type="similarity">
    <text evidence="2 13">Belongs to the DNA polymerase type-C family. DnaE2 subfamily.</text>
</comment>
<feature type="region of interest" description="Disordered" evidence="14">
    <location>
        <begin position="526"/>
        <end position="545"/>
    </location>
</feature>
<evidence type="ECO:0000256" key="7">
    <source>
        <dbReference type="ARBA" id="ARBA00022695"/>
    </source>
</evidence>
<comment type="function">
    <text evidence="13">DNA polymerase involved in damage-induced mutagenesis and translesion synthesis (TLS). It is not the major replicative DNA polymerase.</text>
</comment>